<evidence type="ECO:0008006" key="3">
    <source>
        <dbReference type="Google" id="ProtNLM"/>
    </source>
</evidence>
<name>A0A2M7IP65_9BACT</name>
<protein>
    <recommendedName>
        <fullName evidence="3">Phosphoribosyl-ATP pyrophosphohydrolase</fullName>
    </recommendedName>
</protein>
<dbReference type="CDD" id="cd11532">
    <property type="entry name" value="NTP-PPase_COG4997"/>
    <property type="match status" value="1"/>
</dbReference>
<dbReference type="EMBL" id="PFHR01000089">
    <property type="protein sequence ID" value="PIW97060.1"/>
    <property type="molecule type" value="Genomic_DNA"/>
</dbReference>
<reference evidence="2" key="1">
    <citation type="submission" date="2017-09" db="EMBL/GenBank/DDBJ databases">
        <title>Depth-based differentiation of microbial function through sediment-hosted aquifers and enrichment of novel symbionts in the deep terrestrial subsurface.</title>
        <authorList>
            <person name="Probst A.J."/>
            <person name="Ladd B."/>
            <person name="Jarett J.K."/>
            <person name="Geller-Mcgrath D.E."/>
            <person name="Sieber C.M.K."/>
            <person name="Emerson J.B."/>
            <person name="Anantharaman K."/>
            <person name="Thomas B.C."/>
            <person name="Malmstrom R."/>
            <person name="Stieglmeier M."/>
            <person name="Klingl A."/>
            <person name="Woyke T."/>
            <person name="Ryan C.M."/>
            <person name="Banfield J.F."/>
        </authorList>
    </citation>
    <scope>NUCLEOTIDE SEQUENCE [LARGE SCALE GENOMIC DNA]</scope>
</reference>
<dbReference type="InterPro" id="IPR038735">
    <property type="entry name" value="MSMEG_1276-like_NTP-PPase_dom"/>
</dbReference>
<gene>
    <name evidence="1" type="ORF">COZ82_01620</name>
</gene>
<evidence type="ECO:0000313" key="1">
    <source>
        <dbReference type="EMBL" id="PIW97060.1"/>
    </source>
</evidence>
<evidence type="ECO:0000313" key="2">
    <source>
        <dbReference type="Proteomes" id="UP000230837"/>
    </source>
</evidence>
<sequence>MKNRVYYNKLVRDDIKERIEKKGERCEIRVIEDKAEFEQELLKKVREEASALAHCRSREEFLAEYADLMVVLDTLTKQLEFSEADIKTAMAENVEKKGLYTKKHFLHWSEDGAYKSNETPQGLK</sequence>
<comment type="caution">
    <text evidence="1">The sequence shown here is derived from an EMBL/GenBank/DDBJ whole genome shotgun (WGS) entry which is preliminary data.</text>
</comment>
<accession>A0A2M7IP65</accession>
<dbReference type="AlphaFoldDB" id="A0A2M7IP65"/>
<proteinExistence type="predicted"/>
<organism evidence="1 2">
    <name type="scientific">Candidatus Kaiserbacteria bacterium CG_4_8_14_3_um_filter_38_9</name>
    <dbReference type="NCBI Taxonomy" id="1974599"/>
    <lineage>
        <taxon>Bacteria</taxon>
        <taxon>Candidatus Kaiseribacteriota</taxon>
    </lineage>
</organism>
<dbReference type="Proteomes" id="UP000230837">
    <property type="component" value="Unassembled WGS sequence"/>
</dbReference>